<dbReference type="AlphaFoldDB" id="A0A7C8TRV0"/>
<accession>A0A7C8TRV0</accession>
<dbReference type="Proteomes" id="UP000297595">
    <property type="component" value="Unassembled WGS sequence"/>
</dbReference>
<sequence length="100" mass="11886">MTALQQLEVLAEWQHLNCRRIRNLQDSPTPQLQLFPSPFVDEGEEKEERKKKKNNKQDERTNEIDGVSTLHWISNGFNFFILLFDYSQHRAPKKMERQGS</sequence>
<evidence type="ECO:0000313" key="3">
    <source>
        <dbReference type="Proteomes" id="UP000297595"/>
    </source>
</evidence>
<organism evidence="2 3">
    <name type="scientific">Orbilia oligospora</name>
    <name type="common">Nematode-trapping fungus</name>
    <name type="synonym">Arthrobotrys oligospora</name>
    <dbReference type="NCBI Taxonomy" id="2813651"/>
    <lineage>
        <taxon>Eukaryota</taxon>
        <taxon>Fungi</taxon>
        <taxon>Dikarya</taxon>
        <taxon>Ascomycota</taxon>
        <taxon>Pezizomycotina</taxon>
        <taxon>Orbiliomycetes</taxon>
        <taxon>Orbiliales</taxon>
        <taxon>Orbiliaceae</taxon>
        <taxon>Orbilia</taxon>
    </lineage>
</organism>
<evidence type="ECO:0000256" key="1">
    <source>
        <dbReference type="SAM" id="MobiDB-lite"/>
    </source>
</evidence>
<reference evidence="2 3" key="1">
    <citation type="submission" date="2019-03" db="EMBL/GenBank/DDBJ databases">
        <title>Nematode-trapping fungi genome.</title>
        <authorList>
            <person name="Vidal-Diez De Ulzurrun G."/>
        </authorList>
    </citation>
    <scope>NUCLEOTIDE SEQUENCE [LARGE SCALE GENOMIC DNA]</scope>
    <source>
        <strain evidence="2 3">TWF154</strain>
    </source>
</reference>
<protein>
    <submittedName>
        <fullName evidence="2">Uncharacterized protein</fullName>
    </submittedName>
</protein>
<evidence type="ECO:0000313" key="2">
    <source>
        <dbReference type="EMBL" id="TGJ67358.1"/>
    </source>
</evidence>
<dbReference type="EMBL" id="SOZJ01000004">
    <property type="protein sequence ID" value="TGJ67358.1"/>
    <property type="molecule type" value="Genomic_DNA"/>
</dbReference>
<gene>
    <name evidence="2" type="ORF">EYR41_006491</name>
</gene>
<proteinExistence type="predicted"/>
<name>A0A7C8TRV0_ORBOL</name>
<feature type="region of interest" description="Disordered" evidence="1">
    <location>
        <begin position="27"/>
        <end position="62"/>
    </location>
</feature>
<comment type="caution">
    <text evidence="2">The sequence shown here is derived from an EMBL/GenBank/DDBJ whole genome shotgun (WGS) entry which is preliminary data.</text>
</comment>